<dbReference type="InterPro" id="IPR016162">
    <property type="entry name" value="Ald_DH_N"/>
</dbReference>
<dbReference type="Proteomes" id="UP000313849">
    <property type="component" value="Unassembled WGS sequence"/>
</dbReference>
<dbReference type="OrthoDB" id="6882680at2"/>
<keyword evidence="6" id="KW-1185">Reference proteome</keyword>
<dbReference type="GO" id="GO:0004491">
    <property type="term" value="F:methylmalonate-semialdehyde dehydrogenase (acylating, NAD) activity"/>
    <property type="evidence" value="ECO:0007669"/>
    <property type="project" value="UniProtKB-EC"/>
</dbReference>
<evidence type="ECO:0000313" key="5">
    <source>
        <dbReference type="EMBL" id="TNU73740.1"/>
    </source>
</evidence>
<dbReference type="EMBL" id="VENP01000034">
    <property type="protein sequence ID" value="TNU73740.1"/>
    <property type="molecule type" value="Genomic_DNA"/>
</dbReference>
<reference evidence="5 6" key="1">
    <citation type="submission" date="2019-06" db="EMBL/GenBank/DDBJ databases">
        <title>Draft genome sequence of Miniimonas arenae KCTC 19750T isolated from sea sand.</title>
        <authorList>
            <person name="Park S.-J."/>
        </authorList>
    </citation>
    <scope>NUCLEOTIDE SEQUENCE [LARGE SCALE GENOMIC DNA]</scope>
    <source>
        <strain evidence="5 6">KCTC 19750</strain>
    </source>
</reference>
<protein>
    <recommendedName>
        <fullName evidence="1">methylmalonate-semialdehyde dehydrogenase (CoA acylating)</fullName>
        <ecNumber evidence="1">1.2.1.27</ecNumber>
    </recommendedName>
</protein>
<sequence length="519" mass="54097">MTATTPTTSAPTDSTATASTTVTHWIDGAERASTGDAEQPVFDPSTGEVIGAVALGSVDDVDTAVASAARAAESWGQLSLAKRAGVLFRFRELLVAHTDELAALVSREHGKTIPDAKGEIGRGLEVVEFACGIPQLLKGELSDQAATGIDVFSWREPLGVVAGITPFNFPVMVPLWMAPVAIATGNAFVLKPSERDPGASLFLARLWQRAGLPDGVFSVVQGDKVVVDALLHHPDVAAVSFVGSTPIARYVHDVAAAQGKRVQALGGAKNHGVVLADADLDDAADQLVAAAYGAAGERCMALSVAVVEESVADALVERLAARARSVKVSAGDQPGAEMGPVITAAAKARIEGLIDSAEAEGATLVVDGRGYVVPGYENGFFVGPTLVDHVSPEHTVYEEEVFGPVLDVVRVSGLAEAIEVVNANPYGNGTAIFTASGEAARTFRRGVKVGMVGVNVPIPVPVAWHSFGGWKDSLFGESHVYGPEGIRFYTRGKVVTQRWPHRDAGPAAVSFHFSGDAQK</sequence>
<dbReference type="EC" id="1.2.1.27" evidence="1"/>
<gene>
    <name evidence="5" type="ORF">FH969_09710</name>
</gene>
<dbReference type="Pfam" id="PF00171">
    <property type="entry name" value="Aldedh"/>
    <property type="match status" value="1"/>
</dbReference>
<dbReference type="InterPro" id="IPR016163">
    <property type="entry name" value="Ald_DH_C"/>
</dbReference>
<name>A0A5C5BA83_9MICO</name>
<dbReference type="PANTHER" id="PTHR43866">
    <property type="entry name" value="MALONATE-SEMIALDEHYDE DEHYDROGENASE"/>
    <property type="match status" value="1"/>
</dbReference>
<feature type="domain" description="Aldehyde dehydrogenase" evidence="4">
    <location>
        <begin position="37"/>
        <end position="495"/>
    </location>
</feature>
<dbReference type="InterPro" id="IPR015590">
    <property type="entry name" value="Aldehyde_DH_dom"/>
</dbReference>
<dbReference type="FunFam" id="3.40.605.10:FF:000003">
    <property type="entry name" value="Methylmalonate-semialdehyde dehydrogenase [acylating]"/>
    <property type="match status" value="1"/>
</dbReference>
<keyword evidence="3" id="KW-0520">NAD</keyword>
<dbReference type="GO" id="GO:0006210">
    <property type="term" value="P:thymine catabolic process"/>
    <property type="evidence" value="ECO:0007669"/>
    <property type="project" value="TreeGrafter"/>
</dbReference>
<keyword evidence="2" id="KW-0560">Oxidoreductase</keyword>
<evidence type="ECO:0000256" key="1">
    <source>
        <dbReference type="ARBA" id="ARBA00013048"/>
    </source>
</evidence>
<evidence type="ECO:0000259" key="4">
    <source>
        <dbReference type="Pfam" id="PF00171"/>
    </source>
</evidence>
<dbReference type="InterPro" id="IPR016161">
    <property type="entry name" value="Ald_DH/histidinol_DH"/>
</dbReference>
<dbReference type="CDD" id="cd07085">
    <property type="entry name" value="ALDH_F6_MMSDH"/>
    <property type="match status" value="1"/>
</dbReference>
<dbReference type="Gene3D" id="3.40.309.10">
    <property type="entry name" value="Aldehyde Dehydrogenase, Chain A, domain 2"/>
    <property type="match status" value="1"/>
</dbReference>
<dbReference type="PROSITE" id="PS00070">
    <property type="entry name" value="ALDEHYDE_DEHYDR_CYS"/>
    <property type="match status" value="1"/>
</dbReference>
<dbReference type="SUPFAM" id="SSF53720">
    <property type="entry name" value="ALDH-like"/>
    <property type="match status" value="1"/>
</dbReference>
<evidence type="ECO:0000256" key="3">
    <source>
        <dbReference type="ARBA" id="ARBA00023027"/>
    </source>
</evidence>
<dbReference type="FunFam" id="3.40.309.10:FF:000002">
    <property type="entry name" value="Methylmalonate-semialdehyde dehydrogenase (Acylating)"/>
    <property type="match status" value="1"/>
</dbReference>
<dbReference type="NCBIfam" id="TIGR01722">
    <property type="entry name" value="MMSDH"/>
    <property type="match status" value="1"/>
</dbReference>
<evidence type="ECO:0000256" key="2">
    <source>
        <dbReference type="ARBA" id="ARBA00023002"/>
    </source>
</evidence>
<dbReference type="InterPro" id="IPR016160">
    <property type="entry name" value="Ald_DH_CS_CYS"/>
</dbReference>
<dbReference type="AlphaFoldDB" id="A0A5C5BA83"/>
<comment type="caution">
    <text evidence="5">The sequence shown here is derived from an EMBL/GenBank/DDBJ whole genome shotgun (WGS) entry which is preliminary data.</text>
</comment>
<dbReference type="Gene3D" id="3.40.605.10">
    <property type="entry name" value="Aldehyde Dehydrogenase, Chain A, domain 1"/>
    <property type="match status" value="1"/>
</dbReference>
<dbReference type="InterPro" id="IPR010061">
    <property type="entry name" value="MeMal-semiAld_DH"/>
</dbReference>
<accession>A0A5C5BA83</accession>
<dbReference type="GO" id="GO:0006574">
    <property type="term" value="P:L-valine catabolic process"/>
    <property type="evidence" value="ECO:0007669"/>
    <property type="project" value="TreeGrafter"/>
</dbReference>
<dbReference type="PANTHER" id="PTHR43866:SF4">
    <property type="entry name" value="MALONATE-SEMIALDEHYDE DEHYDROGENASE"/>
    <property type="match status" value="1"/>
</dbReference>
<evidence type="ECO:0000313" key="6">
    <source>
        <dbReference type="Proteomes" id="UP000313849"/>
    </source>
</evidence>
<proteinExistence type="predicted"/>
<organism evidence="5 6">
    <name type="scientific">Miniimonas arenae</name>
    <dbReference type="NCBI Taxonomy" id="676201"/>
    <lineage>
        <taxon>Bacteria</taxon>
        <taxon>Bacillati</taxon>
        <taxon>Actinomycetota</taxon>
        <taxon>Actinomycetes</taxon>
        <taxon>Micrococcales</taxon>
        <taxon>Beutenbergiaceae</taxon>
        <taxon>Miniimonas</taxon>
    </lineage>
</organism>
<dbReference type="RefSeq" id="WP_139987101.1">
    <property type="nucleotide sequence ID" value="NZ_VENP01000034.1"/>
</dbReference>